<keyword evidence="1" id="KW-0472">Membrane</keyword>
<feature type="transmembrane region" description="Helical" evidence="1">
    <location>
        <begin position="67"/>
        <end position="93"/>
    </location>
</feature>
<dbReference type="Proteomes" id="UP001447188">
    <property type="component" value="Unassembled WGS sequence"/>
</dbReference>
<feature type="transmembrane region" description="Helical" evidence="1">
    <location>
        <begin position="41"/>
        <end position="61"/>
    </location>
</feature>
<gene>
    <name evidence="2" type="ORF">Q9L58_006963</name>
</gene>
<evidence type="ECO:0000313" key="2">
    <source>
        <dbReference type="EMBL" id="KAL0634084.1"/>
    </source>
</evidence>
<organism evidence="2 3">
    <name type="scientific">Discina gigas</name>
    <dbReference type="NCBI Taxonomy" id="1032678"/>
    <lineage>
        <taxon>Eukaryota</taxon>
        <taxon>Fungi</taxon>
        <taxon>Dikarya</taxon>
        <taxon>Ascomycota</taxon>
        <taxon>Pezizomycotina</taxon>
        <taxon>Pezizomycetes</taxon>
        <taxon>Pezizales</taxon>
        <taxon>Discinaceae</taxon>
        <taxon>Discina</taxon>
    </lineage>
</organism>
<keyword evidence="3" id="KW-1185">Reference proteome</keyword>
<reference evidence="2 3" key="1">
    <citation type="submission" date="2024-02" db="EMBL/GenBank/DDBJ databases">
        <title>Discinaceae phylogenomics.</title>
        <authorList>
            <person name="Dirks A.C."/>
            <person name="James T.Y."/>
        </authorList>
    </citation>
    <scope>NUCLEOTIDE SEQUENCE [LARGE SCALE GENOMIC DNA]</scope>
    <source>
        <strain evidence="2 3">ACD0624</strain>
    </source>
</reference>
<sequence>MDAINRTLRIMDEIAVMGMLAHLIETFKSSGTTFPRGLQTLLIFVVLALVWDLIAMVMIVANDFSGAPPFAIADITCVAVIVAGVVLFTPWVLNEKKTHCNSTGGWMEINESWGSKCLLPTALWSMAIAIVPSFLVSAVLDVLGDW</sequence>
<name>A0ABR3GDT8_9PEZI</name>
<protein>
    <submittedName>
        <fullName evidence="2">Uncharacterized protein</fullName>
    </submittedName>
</protein>
<keyword evidence="1" id="KW-1133">Transmembrane helix</keyword>
<keyword evidence="1" id="KW-0812">Transmembrane</keyword>
<comment type="caution">
    <text evidence="2">The sequence shown here is derived from an EMBL/GenBank/DDBJ whole genome shotgun (WGS) entry which is preliminary data.</text>
</comment>
<feature type="transmembrane region" description="Helical" evidence="1">
    <location>
        <begin position="117"/>
        <end position="140"/>
    </location>
</feature>
<accession>A0ABR3GDT8</accession>
<dbReference type="EMBL" id="JBBBZM010000104">
    <property type="protein sequence ID" value="KAL0634084.1"/>
    <property type="molecule type" value="Genomic_DNA"/>
</dbReference>
<proteinExistence type="predicted"/>
<evidence type="ECO:0000256" key="1">
    <source>
        <dbReference type="SAM" id="Phobius"/>
    </source>
</evidence>
<evidence type="ECO:0000313" key="3">
    <source>
        <dbReference type="Proteomes" id="UP001447188"/>
    </source>
</evidence>